<evidence type="ECO:0000313" key="2">
    <source>
        <dbReference type="Proteomes" id="UP000228859"/>
    </source>
</evidence>
<evidence type="ECO:0000313" key="1">
    <source>
        <dbReference type="EMBL" id="DAB39513.1"/>
    </source>
</evidence>
<gene>
    <name evidence="1" type="ORF">CFH83_00305</name>
</gene>
<name>A0A2D3WS00_9BACT</name>
<dbReference type="EMBL" id="DLUI01000005">
    <property type="protein sequence ID" value="DAB39513.1"/>
    <property type="molecule type" value="Genomic_DNA"/>
</dbReference>
<organism evidence="1 2">
    <name type="scientific">Sulfuricurvum kujiense</name>
    <dbReference type="NCBI Taxonomy" id="148813"/>
    <lineage>
        <taxon>Bacteria</taxon>
        <taxon>Pseudomonadati</taxon>
        <taxon>Campylobacterota</taxon>
        <taxon>Epsilonproteobacteria</taxon>
        <taxon>Campylobacterales</taxon>
        <taxon>Sulfurimonadaceae</taxon>
        <taxon>Sulfuricurvum</taxon>
    </lineage>
</organism>
<proteinExistence type="predicted"/>
<comment type="caution">
    <text evidence="1">The sequence shown here is derived from an EMBL/GenBank/DDBJ whole genome shotgun (WGS) entry which is preliminary data.</text>
</comment>
<dbReference type="AlphaFoldDB" id="A0A2D3WS00"/>
<protein>
    <submittedName>
        <fullName evidence="1">Uncharacterized protein</fullName>
    </submittedName>
</protein>
<reference evidence="1 2" key="1">
    <citation type="journal article" date="2017" name="Front. Microbiol.">
        <title>Comparative Genomic Analysis of the Class Epsilonproteobacteria and Proposed Reclassification to Epsilonbacteraeota (phyl. nov.).</title>
        <authorList>
            <person name="Waite D.W."/>
            <person name="Vanwonterghem I."/>
            <person name="Rinke C."/>
            <person name="Parks D.H."/>
            <person name="Zhang Y."/>
            <person name="Takai K."/>
            <person name="Sievert S.M."/>
            <person name="Simon J."/>
            <person name="Campbell B.J."/>
            <person name="Hanson T.E."/>
            <person name="Woyke T."/>
            <person name="Klotz M.G."/>
            <person name="Hugenholtz P."/>
        </authorList>
    </citation>
    <scope>NUCLEOTIDE SEQUENCE [LARGE SCALE GENOMIC DNA]</scope>
    <source>
        <strain evidence="1">UBA12443</strain>
    </source>
</reference>
<sequence>MLGIEKYDNLKEVMPDLMPVLRDAIQSEFLEIKKINKLCEKYIASCTHFPELKKAEYVIFSQHIKKNEHKYEVFVFLDGKGKMVRHITGAEMELYGLLDSCSNLHVSEEYVVQQTHCHDGECRH</sequence>
<dbReference type="RefSeq" id="WP_294895803.1">
    <property type="nucleotide sequence ID" value="NZ_DLUI01000005.1"/>
</dbReference>
<accession>A0A2D3WS00</accession>
<dbReference type="Proteomes" id="UP000228859">
    <property type="component" value="Unassembled WGS sequence"/>
</dbReference>